<dbReference type="InterPro" id="IPR003388">
    <property type="entry name" value="Reticulon"/>
</dbReference>
<evidence type="ECO:0000256" key="1">
    <source>
        <dbReference type="ARBA" id="ARBA00004477"/>
    </source>
</evidence>
<protein>
    <recommendedName>
        <fullName evidence="6">Reticulon-like protein</fullName>
    </recommendedName>
</protein>
<evidence type="ECO:0000313" key="8">
    <source>
        <dbReference type="EMBL" id="KAF6152397.1"/>
    </source>
</evidence>
<dbReference type="OrthoDB" id="567788at2759"/>
<organism evidence="8 9">
    <name type="scientific">Kingdonia uniflora</name>
    <dbReference type="NCBI Taxonomy" id="39325"/>
    <lineage>
        <taxon>Eukaryota</taxon>
        <taxon>Viridiplantae</taxon>
        <taxon>Streptophyta</taxon>
        <taxon>Embryophyta</taxon>
        <taxon>Tracheophyta</taxon>
        <taxon>Spermatophyta</taxon>
        <taxon>Magnoliopsida</taxon>
        <taxon>Ranunculales</taxon>
        <taxon>Circaeasteraceae</taxon>
        <taxon>Kingdonia</taxon>
    </lineage>
</organism>
<reference evidence="8 9" key="1">
    <citation type="journal article" date="2020" name="IScience">
        <title>Genome Sequencing of the Endangered Kingdonia uniflora (Circaeasteraceae, Ranunculales) Reveals Potential Mechanisms of Evolutionary Specialization.</title>
        <authorList>
            <person name="Sun Y."/>
            <person name="Deng T."/>
            <person name="Zhang A."/>
            <person name="Moore M.J."/>
            <person name="Landis J.B."/>
            <person name="Lin N."/>
            <person name="Zhang H."/>
            <person name="Zhang X."/>
            <person name="Huang J."/>
            <person name="Zhang X."/>
            <person name="Sun H."/>
            <person name="Wang H."/>
        </authorList>
    </citation>
    <scope>NUCLEOTIDE SEQUENCE [LARGE SCALE GENOMIC DNA]</scope>
    <source>
        <strain evidence="8">TB1705</strain>
        <tissue evidence="8">Leaf</tissue>
    </source>
</reference>
<evidence type="ECO:0000313" key="9">
    <source>
        <dbReference type="Proteomes" id="UP000541444"/>
    </source>
</evidence>
<proteinExistence type="predicted"/>
<feature type="transmembrane region" description="Helical" evidence="6">
    <location>
        <begin position="52"/>
        <end position="71"/>
    </location>
</feature>
<evidence type="ECO:0000259" key="7">
    <source>
        <dbReference type="PROSITE" id="PS50845"/>
    </source>
</evidence>
<feature type="transmembrane region" description="Helical" evidence="6">
    <location>
        <begin position="121"/>
        <end position="140"/>
    </location>
</feature>
<gene>
    <name evidence="8" type="ORF">GIB67_020491</name>
</gene>
<comment type="caution">
    <text evidence="8">The sequence shown here is derived from an EMBL/GenBank/DDBJ whole genome shotgun (WGS) entry which is preliminary data.</text>
</comment>
<keyword evidence="2 6" id="KW-0812">Transmembrane</keyword>
<dbReference type="PROSITE" id="PS50845">
    <property type="entry name" value="RETICULON"/>
    <property type="match status" value="1"/>
</dbReference>
<evidence type="ECO:0000256" key="6">
    <source>
        <dbReference type="RuleBase" id="RU363132"/>
    </source>
</evidence>
<keyword evidence="4 6" id="KW-1133">Transmembrane helix</keyword>
<comment type="subcellular location">
    <subcellularLocation>
        <location evidence="1 6">Endoplasmic reticulum membrane</location>
        <topology evidence="1 6">Multi-pass membrane protein</topology>
    </subcellularLocation>
</comment>
<feature type="transmembrane region" description="Helical" evidence="6">
    <location>
        <begin position="91"/>
        <end position="109"/>
    </location>
</feature>
<name>A0A7J7MBZ2_9MAGN</name>
<dbReference type="PANTHER" id="PTHR10994:SF62">
    <property type="entry name" value="RETICULON-LIKE PROTEIN B8"/>
    <property type="match status" value="1"/>
</dbReference>
<dbReference type="EMBL" id="JACGCM010001634">
    <property type="protein sequence ID" value="KAF6152397.1"/>
    <property type="molecule type" value="Genomic_DNA"/>
</dbReference>
<feature type="domain" description="Reticulon" evidence="7">
    <location>
        <begin position="21"/>
        <end position="104"/>
    </location>
</feature>
<keyword evidence="3 6" id="KW-0256">Endoplasmic reticulum</keyword>
<dbReference type="Pfam" id="PF02453">
    <property type="entry name" value="Reticulon"/>
    <property type="match status" value="1"/>
</dbReference>
<evidence type="ECO:0000256" key="2">
    <source>
        <dbReference type="ARBA" id="ARBA00022692"/>
    </source>
</evidence>
<dbReference type="PANTHER" id="PTHR10994">
    <property type="entry name" value="RETICULON"/>
    <property type="match status" value="1"/>
</dbReference>
<dbReference type="Proteomes" id="UP000541444">
    <property type="component" value="Unassembled WGS sequence"/>
</dbReference>
<dbReference type="AlphaFoldDB" id="A0A7J7MBZ2"/>
<evidence type="ECO:0000256" key="3">
    <source>
        <dbReference type="ARBA" id="ARBA00022824"/>
    </source>
</evidence>
<dbReference type="GO" id="GO:0005789">
    <property type="term" value="C:endoplasmic reticulum membrane"/>
    <property type="evidence" value="ECO:0007669"/>
    <property type="project" value="UniProtKB-SubCell"/>
</dbReference>
<dbReference type="InterPro" id="IPR045064">
    <property type="entry name" value="Reticulon-like"/>
</dbReference>
<keyword evidence="9" id="KW-1185">Reference proteome</keyword>
<keyword evidence="5 6" id="KW-0472">Membrane</keyword>
<evidence type="ECO:0000256" key="4">
    <source>
        <dbReference type="ARBA" id="ARBA00022989"/>
    </source>
</evidence>
<dbReference type="GO" id="GO:0009617">
    <property type="term" value="P:response to bacterium"/>
    <property type="evidence" value="ECO:0007669"/>
    <property type="project" value="InterPro"/>
</dbReference>
<sequence>MDRLYGRQKPVHNLLGVENVTANVLLWRKKKISASVLTGSTTIWIMFEWLNYHFLSLIFFSLIIGMVAQFLWSNPSGLMNRSPSQVPRIVLPDELFVSIAITIRFLAFLQNVASGGNLKQFLAVFSINSIYDLITLFHLFEQLHALFLLDVECMPKSFEVISC</sequence>
<evidence type="ECO:0000256" key="5">
    <source>
        <dbReference type="ARBA" id="ARBA00023136"/>
    </source>
</evidence>
<accession>A0A7J7MBZ2</accession>